<dbReference type="Pfam" id="PF00034">
    <property type="entry name" value="Cytochrom_C"/>
    <property type="match status" value="1"/>
</dbReference>
<accession>A0A061SLM3</accession>
<name>A0A061SLM3_9RHOB</name>
<keyword evidence="3 6" id="KW-0479">Metal-binding</keyword>
<dbReference type="PANTHER" id="PTHR37823:SF1">
    <property type="entry name" value="CYTOCHROME C-553-LIKE"/>
    <property type="match status" value="1"/>
</dbReference>
<dbReference type="PANTHER" id="PTHR37823">
    <property type="entry name" value="CYTOCHROME C-553-LIKE"/>
    <property type="match status" value="1"/>
</dbReference>
<organism evidence="9 10">
    <name type="scientific">Sulfitobacter mediterraneus</name>
    <dbReference type="NCBI Taxonomy" id="83219"/>
    <lineage>
        <taxon>Bacteria</taxon>
        <taxon>Pseudomonadati</taxon>
        <taxon>Pseudomonadota</taxon>
        <taxon>Alphaproteobacteria</taxon>
        <taxon>Rhodobacterales</taxon>
        <taxon>Roseobacteraceae</taxon>
        <taxon>Sulfitobacter</taxon>
    </lineage>
</organism>
<keyword evidence="1" id="KW-0813">Transport</keyword>
<evidence type="ECO:0000256" key="5">
    <source>
        <dbReference type="ARBA" id="ARBA00023004"/>
    </source>
</evidence>
<evidence type="ECO:0000256" key="2">
    <source>
        <dbReference type="ARBA" id="ARBA00022617"/>
    </source>
</evidence>
<feature type="domain" description="Cytochrome c" evidence="8">
    <location>
        <begin position="59"/>
        <end position="145"/>
    </location>
</feature>
<keyword evidence="7" id="KW-1133">Transmembrane helix</keyword>
<evidence type="ECO:0000256" key="1">
    <source>
        <dbReference type="ARBA" id="ARBA00022448"/>
    </source>
</evidence>
<dbReference type="RefSeq" id="WP_037911083.1">
    <property type="nucleotide sequence ID" value="NZ_JEMU01000020.1"/>
</dbReference>
<dbReference type="GO" id="GO:0020037">
    <property type="term" value="F:heme binding"/>
    <property type="evidence" value="ECO:0007669"/>
    <property type="project" value="InterPro"/>
</dbReference>
<dbReference type="AlphaFoldDB" id="A0A061SLM3"/>
<dbReference type="EMBL" id="JEMU01000020">
    <property type="protein sequence ID" value="KAJ01747.1"/>
    <property type="molecule type" value="Genomic_DNA"/>
</dbReference>
<keyword evidence="2 6" id="KW-0349">Heme</keyword>
<proteinExistence type="predicted"/>
<dbReference type="Gene3D" id="1.10.760.10">
    <property type="entry name" value="Cytochrome c-like domain"/>
    <property type="match status" value="1"/>
</dbReference>
<reference evidence="9 10" key="1">
    <citation type="journal article" date="2014" name="Genome Announc.">
        <title>Draft Genome Sequences of Two Isolates of the Roseobacter Group, Sulfitobacter sp. Strains 3SOLIMAR09 and 1FIGIMAR09, from Harbors of Mallorca Island (Mediterranean Sea).</title>
        <authorList>
            <person name="Mas-Llado M."/>
            <person name="Pina-Villalonga J.M."/>
            <person name="Brunet-Galmes I."/>
            <person name="Nogales B."/>
            <person name="Bosch R."/>
        </authorList>
    </citation>
    <scope>NUCLEOTIDE SEQUENCE [LARGE SCALE GENOMIC DNA]</scope>
    <source>
        <strain evidence="9 10">1FIGIMAR09</strain>
    </source>
</reference>
<evidence type="ECO:0000256" key="6">
    <source>
        <dbReference type="PROSITE-ProRule" id="PRU00433"/>
    </source>
</evidence>
<dbReference type="SUPFAM" id="SSF46626">
    <property type="entry name" value="Cytochrome c"/>
    <property type="match status" value="1"/>
</dbReference>
<evidence type="ECO:0000256" key="4">
    <source>
        <dbReference type="ARBA" id="ARBA00022982"/>
    </source>
</evidence>
<evidence type="ECO:0000256" key="7">
    <source>
        <dbReference type="SAM" id="Phobius"/>
    </source>
</evidence>
<dbReference type="GO" id="GO:0009055">
    <property type="term" value="F:electron transfer activity"/>
    <property type="evidence" value="ECO:0007669"/>
    <property type="project" value="InterPro"/>
</dbReference>
<keyword evidence="5 6" id="KW-0408">Iron</keyword>
<dbReference type="GO" id="GO:0046872">
    <property type="term" value="F:metal ion binding"/>
    <property type="evidence" value="ECO:0007669"/>
    <property type="project" value="UniProtKB-KW"/>
</dbReference>
<evidence type="ECO:0000259" key="8">
    <source>
        <dbReference type="PROSITE" id="PS51007"/>
    </source>
</evidence>
<keyword evidence="10" id="KW-1185">Reference proteome</keyword>
<keyword evidence="4" id="KW-0249">Electron transport</keyword>
<gene>
    <name evidence="9" type="ORF">PM02_17790</name>
</gene>
<comment type="caution">
    <text evidence="9">The sequence shown here is derived from an EMBL/GenBank/DDBJ whole genome shotgun (WGS) entry which is preliminary data.</text>
</comment>
<sequence length="151" mass="16354">MSKASWFVVAFFVGGLLLVGYQMLNPTAPIGHSMTPPDLSEIEDGAPIEQVAIPANFSENAQIGQRVFDTKCAACHGANAAGQKGVAPPLVHKIYEPSHHSDMAFIMAAKNGVRAHHWNFGNMPQIEGITDGEVKLVTTYIRELQRENGIN</sequence>
<keyword evidence="7" id="KW-0812">Transmembrane</keyword>
<dbReference type="Proteomes" id="UP000027337">
    <property type="component" value="Unassembled WGS sequence"/>
</dbReference>
<protein>
    <submittedName>
        <fullName evidence="9">Cytochrome C</fullName>
    </submittedName>
</protein>
<dbReference type="PROSITE" id="PS51007">
    <property type="entry name" value="CYTC"/>
    <property type="match status" value="1"/>
</dbReference>
<dbReference type="InterPro" id="IPR036909">
    <property type="entry name" value="Cyt_c-like_dom_sf"/>
</dbReference>
<feature type="transmembrane region" description="Helical" evidence="7">
    <location>
        <begin position="6"/>
        <end position="24"/>
    </location>
</feature>
<dbReference type="InterPro" id="IPR051811">
    <property type="entry name" value="Cytochrome_c550/c551-like"/>
</dbReference>
<dbReference type="InterPro" id="IPR009056">
    <property type="entry name" value="Cyt_c-like_dom"/>
</dbReference>
<evidence type="ECO:0000313" key="10">
    <source>
        <dbReference type="Proteomes" id="UP000027337"/>
    </source>
</evidence>
<dbReference type="STRING" id="83219.PM02_17790"/>
<evidence type="ECO:0000256" key="3">
    <source>
        <dbReference type="ARBA" id="ARBA00022723"/>
    </source>
</evidence>
<keyword evidence="7" id="KW-0472">Membrane</keyword>
<evidence type="ECO:0000313" key="9">
    <source>
        <dbReference type="EMBL" id="KAJ01747.1"/>
    </source>
</evidence>
<dbReference type="eggNOG" id="COG2010">
    <property type="taxonomic scope" value="Bacteria"/>
</dbReference>